<evidence type="ECO:0000256" key="1">
    <source>
        <dbReference type="SAM" id="MobiDB-lite"/>
    </source>
</evidence>
<dbReference type="EMBL" id="CAJOBZ010000001">
    <property type="protein sequence ID" value="CAF4744268.1"/>
    <property type="molecule type" value="Genomic_DNA"/>
</dbReference>
<reference evidence="2" key="1">
    <citation type="submission" date="2021-02" db="EMBL/GenBank/DDBJ databases">
        <authorList>
            <person name="Steward A R."/>
        </authorList>
    </citation>
    <scope>NUCLEOTIDE SEQUENCE</scope>
</reference>
<proteinExistence type="predicted"/>
<evidence type="ECO:0000313" key="2">
    <source>
        <dbReference type="EMBL" id="CAF4744268.1"/>
    </source>
</evidence>
<feature type="region of interest" description="Disordered" evidence="1">
    <location>
        <begin position="1"/>
        <end position="54"/>
    </location>
</feature>
<sequence length="144" mass="16723">MSSLAKSNLKPILADTTHNDEKNEIKKVDKSTQTESTSQSIQSNPPIQNQPQENVLKRRRALEDRRQRCGEPCYFILNNNDLKDLEQALKCRLITRVEYQCLKLRRELVETEGRLYNIKEILKILANEEKDNEPSPSTAKTRNI</sequence>
<feature type="compositionally biased region" description="Basic and acidic residues" evidence="1">
    <location>
        <begin position="17"/>
        <end position="32"/>
    </location>
</feature>
<feature type="compositionally biased region" description="Low complexity" evidence="1">
    <location>
        <begin position="33"/>
        <end position="52"/>
    </location>
</feature>
<evidence type="ECO:0000313" key="3">
    <source>
        <dbReference type="Proteomes" id="UP000663880"/>
    </source>
</evidence>
<keyword evidence="3" id="KW-1185">Reference proteome</keyword>
<name>A0A821L271_9NEOP</name>
<dbReference type="Proteomes" id="UP000663880">
    <property type="component" value="Unassembled WGS sequence"/>
</dbReference>
<comment type="caution">
    <text evidence="2">The sequence shown here is derived from an EMBL/GenBank/DDBJ whole genome shotgun (WGS) entry which is preliminary data.</text>
</comment>
<gene>
    <name evidence="2" type="ORF">PMACD_LOCUS234</name>
</gene>
<dbReference type="AlphaFoldDB" id="A0A821L271"/>
<protein>
    <submittedName>
        <fullName evidence="2">Uncharacterized protein</fullName>
    </submittedName>
</protein>
<organism evidence="2 3">
    <name type="scientific">Pieris macdunnoughi</name>
    <dbReference type="NCBI Taxonomy" id="345717"/>
    <lineage>
        <taxon>Eukaryota</taxon>
        <taxon>Metazoa</taxon>
        <taxon>Ecdysozoa</taxon>
        <taxon>Arthropoda</taxon>
        <taxon>Hexapoda</taxon>
        <taxon>Insecta</taxon>
        <taxon>Pterygota</taxon>
        <taxon>Neoptera</taxon>
        <taxon>Endopterygota</taxon>
        <taxon>Lepidoptera</taxon>
        <taxon>Glossata</taxon>
        <taxon>Ditrysia</taxon>
        <taxon>Papilionoidea</taxon>
        <taxon>Pieridae</taxon>
        <taxon>Pierinae</taxon>
        <taxon>Pieris</taxon>
    </lineage>
</organism>
<accession>A0A821L271</accession>